<feature type="signal peptide" evidence="2">
    <location>
        <begin position="1"/>
        <end position="21"/>
    </location>
</feature>
<dbReference type="PANTHER" id="PTHR33376:SF2">
    <property type="entry name" value="DICARBOXYLATE-BINDING PERIPLASMIC PROTEIN"/>
    <property type="match status" value="1"/>
</dbReference>
<dbReference type="RefSeq" id="WP_163148814.1">
    <property type="nucleotide sequence ID" value="NZ_JAAIKZ010000022.1"/>
</dbReference>
<dbReference type="InterPro" id="IPR038404">
    <property type="entry name" value="TRAP_DctP_sf"/>
</dbReference>
<dbReference type="EMBL" id="JAAIKZ010000022">
    <property type="protein sequence ID" value="NEX75851.1"/>
    <property type="molecule type" value="Genomic_DNA"/>
</dbReference>
<organism evidence="3 4">
    <name type="scientific">Aeromonas rivipollensis</name>
    <dbReference type="NCBI Taxonomy" id="948519"/>
    <lineage>
        <taxon>Bacteria</taxon>
        <taxon>Pseudomonadati</taxon>
        <taxon>Pseudomonadota</taxon>
        <taxon>Gammaproteobacteria</taxon>
        <taxon>Aeromonadales</taxon>
        <taxon>Aeromonadaceae</taxon>
        <taxon>Aeromonas</taxon>
    </lineage>
</organism>
<evidence type="ECO:0000313" key="4">
    <source>
        <dbReference type="Proteomes" id="UP000480681"/>
    </source>
</evidence>
<dbReference type="PIRSF" id="PIRSF006470">
    <property type="entry name" value="DctB"/>
    <property type="match status" value="1"/>
</dbReference>
<dbReference type="GO" id="GO:0030288">
    <property type="term" value="C:outer membrane-bounded periplasmic space"/>
    <property type="evidence" value="ECO:0007669"/>
    <property type="project" value="InterPro"/>
</dbReference>
<dbReference type="InterPro" id="IPR004682">
    <property type="entry name" value="TRAP_DctP"/>
</dbReference>
<dbReference type="Pfam" id="PF03480">
    <property type="entry name" value="DctP"/>
    <property type="match status" value="1"/>
</dbReference>
<dbReference type="Proteomes" id="UP000480681">
    <property type="component" value="Unassembled WGS sequence"/>
</dbReference>
<dbReference type="GO" id="GO:0030246">
    <property type="term" value="F:carbohydrate binding"/>
    <property type="evidence" value="ECO:0007669"/>
    <property type="project" value="TreeGrafter"/>
</dbReference>
<name>A0AAW9YBJ0_9GAMM</name>
<dbReference type="AlphaFoldDB" id="A0AAW9YBJ0"/>
<feature type="chain" id="PRO_5043488685" evidence="2">
    <location>
        <begin position="22"/>
        <end position="322"/>
    </location>
</feature>
<proteinExistence type="predicted"/>
<gene>
    <name evidence="3" type="ORF">G4911_14095</name>
</gene>
<sequence>MKKISIIAAALAALTSIGANALTLRLADTMPSGLPNSEGVAFFAKKVKEYSNGEIEVKIFANGILGSERENVEQLNQGALDMARVGAATLDSFTPAVQAITLPYMFETTDHLIRSMDGKAGELLFANLEKDGIYPINYMVIGPRSFYTKNKPINTPDDLKGMKIRVMNSKMAMKTVKLMGGAPTPLPMGDVFTAMDQGVIDGAENAPQSLIEHRHGEVAKYYSFDEHFNYPEFILISKVAMSKLTPEQINILKKAGKEATVYEIGLAKAAIDESVKQSEGRVTFNQVDKALFKEKVQPLYEEVIKDNPGAKEMIELVQQEKS</sequence>
<dbReference type="InterPro" id="IPR018389">
    <property type="entry name" value="DctP_fam"/>
</dbReference>
<dbReference type="NCBIfam" id="NF037995">
    <property type="entry name" value="TRAP_S1"/>
    <property type="match status" value="1"/>
</dbReference>
<dbReference type="Gene3D" id="3.40.190.170">
    <property type="entry name" value="Bacterial extracellular solute-binding protein, family 7"/>
    <property type="match status" value="1"/>
</dbReference>
<reference evidence="3 4" key="1">
    <citation type="submission" date="2020-02" db="EMBL/GenBank/DDBJ databases">
        <title>Genome sequencing of Aeromonas rivipollensis.</title>
        <authorList>
            <person name="Fono-Tamo Ubani E.K."/>
            <person name="Lekota K.E."/>
        </authorList>
    </citation>
    <scope>NUCLEOTIDE SEQUENCE [LARGE SCALE GENOMIC DNA]</scope>
    <source>
        <strain evidence="3 4">G87</strain>
    </source>
</reference>
<comment type="caution">
    <text evidence="3">The sequence shown here is derived from an EMBL/GenBank/DDBJ whole genome shotgun (WGS) entry which is preliminary data.</text>
</comment>
<evidence type="ECO:0000313" key="3">
    <source>
        <dbReference type="EMBL" id="NEX75851.1"/>
    </source>
</evidence>
<dbReference type="PANTHER" id="PTHR33376">
    <property type="match status" value="1"/>
</dbReference>
<protein>
    <submittedName>
        <fullName evidence="3">TRAP transporter substrate-binding protein</fullName>
    </submittedName>
</protein>
<evidence type="ECO:0000256" key="2">
    <source>
        <dbReference type="SAM" id="SignalP"/>
    </source>
</evidence>
<dbReference type="CDD" id="cd13671">
    <property type="entry name" value="PBP2_TRAP_SBP_like_3"/>
    <property type="match status" value="1"/>
</dbReference>
<evidence type="ECO:0000256" key="1">
    <source>
        <dbReference type="ARBA" id="ARBA00022729"/>
    </source>
</evidence>
<dbReference type="NCBIfam" id="TIGR00787">
    <property type="entry name" value="dctP"/>
    <property type="match status" value="1"/>
</dbReference>
<keyword evidence="1 2" id="KW-0732">Signal</keyword>
<dbReference type="GO" id="GO:0055085">
    <property type="term" value="P:transmembrane transport"/>
    <property type="evidence" value="ECO:0007669"/>
    <property type="project" value="InterPro"/>
</dbReference>
<accession>A0AAW9YBJ0</accession>